<name>A0ABX9I4V6_9LACO</name>
<feature type="domain" description="HTH marR-type" evidence="4">
    <location>
        <begin position="5"/>
        <end position="136"/>
    </location>
</feature>
<dbReference type="SMART" id="SM00347">
    <property type="entry name" value="HTH_MARR"/>
    <property type="match status" value="1"/>
</dbReference>
<keyword evidence="3" id="KW-0804">Transcription</keyword>
<protein>
    <submittedName>
        <fullName evidence="5">MarR family transcriptional regulator</fullName>
    </submittedName>
</protein>
<dbReference type="SUPFAM" id="SSF46785">
    <property type="entry name" value="Winged helix' DNA-binding domain"/>
    <property type="match status" value="1"/>
</dbReference>
<dbReference type="InterPro" id="IPR036388">
    <property type="entry name" value="WH-like_DNA-bd_sf"/>
</dbReference>
<dbReference type="PROSITE" id="PS50995">
    <property type="entry name" value="HTH_MARR_2"/>
    <property type="match status" value="1"/>
</dbReference>
<comment type="caution">
    <text evidence="5">The sequence shown here is derived from an EMBL/GenBank/DDBJ whole genome shotgun (WGS) entry which is preliminary data.</text>
</comment>
<dbReference type="InterPro" id="IPR000835">
    <property type="entry name" value="HTH_MarR-typ"/>
</dbReference>
<evidence type="ECO:0000256" key="3">
    <source>
        <dbReference type="ARBA" id="ARBA00023163"/>
    </source>
</evidence>
<evidence type="ECO:0000256" key="2">
    <source>
        <dbReference type="ARBA" id="ARBA00023125"/>
    </source>
</evidence>
<keyword evidence="6" id="KW-1185">Reference proteome</keyword>
<evidence type="ECO:0000259" key="4">
    <source>
        <dbReference type="PROSITE" id="PS50995"/>
    </source>
</evidence>
<dbReference type="InterPro" id="IPR036390">
    <property type="entry name" value="WH_DNA-bd_sf"/>
</dbReference>
<sequence>MEVKMKTILEALRHTEKQYKTVLTKITKDSGITIAEWQLLQHLDDAIDTQDKLSIDMGLDNSTLSRQLHSLIKKELIASEAIGKDHRQLIYKLTLLGSDTLHEINEQHKSFQDNVFQLWSDEETSMLQILLNRLSKSMNKPF</sequence>
<gene>
    <name evidence="5" type="ORF">DWV05_03865</name>
</gene>
<dbReference type="Gene3D" id="1.10.10.10">
    <property type="entry name" value="Winged helix-like DNA-binding domain superfamily/Winged helix DNA-binding domain"/>
    <property type="match status" value="1"/>
</dbReference>
<keyword evidence="2" id="KW-0238">DNA-binding</keyword>
<evidence type="ECO:0000313" key="5">
    <source>
        <dbReference type="EMBL" id="RDS59703.1"/>
    </source>
</evidence>
<keyword evidence="1" id="KW-0805">Transcription regulation</keyword>
<dbReference type="PANTHER" id="PTHR42756">
    <property type="entry name" value="TRANSCRIPTIONAL REGULATOR, MARR"/>
    <property type="match status" value="1"/>
</dbReference>
<evidence type="ECO:0000256" key="1">
    <source>
        <dbReference type="ARBA" id="ARBA00023015"/>
    </source>
</evidence>
<dbReference type="Pfam" id="PF01047">
    <property type="entry name" value="MarR"/>
    <property type="match status" value="1"/>
</dbReference>
<evidence type="ECO:0000313" key="6">
    <source>
        <dbReference type="Proteomes" id="UP000254492"/>
    </source>
</evidence>
<accession>A0ABX9I4V6</accession>
<reference evidence="5 6" key="1">
    <citation type="submission" date="2018-07" db="EMBL/GenBank/DDBJ databases">
        <title>Genome-based reclassification of Weissella jogaejeotgali as Weissella thailandensis.</title>
        <authorList>
            <person name="Chun J."/>
            <person name="Kim B.-Y."/>
            <person name="Kwak M.-J."/>
        </authorList>
    </citation>
    <scope>NUCLEOTIDE SEQUENCE [LARGE SCALE GENOMIC DNA]</scope>
    <source>
        <strain evidence="5 6">KCTC 3751</strain>
    </source>
</reference>
<organism evidence="5 6">
    <name type="scientific">Weissella thailandensis</name>
    <dbReference type="NCBI Taxonomy" id="89061"/>
    <lineage>
        <taxon>Bacteria</taxon>
        <taxon>Bacillati</taxon>
        <taxon>Bacillota</taxon>
        <taxon>Bacilli</taxon>
        <taxon>Lactobacillales</taxon>
        <taxon>Lactobacillaceae</taxon>
        <taxon>Weissella</taxon>
    </lineage>
</organism>
<dbReference type="EMBL" id="QRAY01000006">
    <property type="protein sequence ID" value="RDS59703.1"/>
    <property type="molecule type" value="Genomic_DNA"/>
</dbReference>
<proteinExistence type="predicted"/>
<dbReference type="PANTHER" id="PTHR42756:SF1">
    <property type="entry name" value="TRANSCRIPTIONAL REPRESSOR OF EMRAB OPERON"/>
    <property type="match status" value="1"/>
</dbReference>
<dbReference type="Proteomes" id="UP000254492">
    <property type="component" value="Unassembled WGS sequence"/>
</dbReference>